<dbReference type="PANTHER" id="PTHR47605">
    <property type="entry name" value="TRANSCRIPTIONAL ELONGATION REGULATOR MINIYO"/>
    <property type="match status" value="1"/>
</dbReference>
<evidence type="ECO:0000256" key="1">
    <source>
        <dbReference type="ARBA" id="ARBA00009953"/>
    </source>
</evidence>
<dbReference type="InterPro" id="IPR055326">
    <property type="entry name" value="MINIYO"/>
</dbReference>
<feature type="domain" description="RPAP1 N-terminal" evidence="4">
    <location>
        <begin position="214"/>
        <end position="255"/>
    </location>
</feature>
<feature type="region of interest" description="Disordered" evidence="2">
    <location>
        <begin position="1330"/>
        <end position="1352"/>
    </location>
</feature>
<feature type="domain" description="RPAP1 C-terminal" evidence="3">
    <location>
        <begin position="316"/>
        <end position="386"/>
    </location>
</feature>
<dbReference type="InterPro" id="IPR013930">
    <property type="entry name" value="RPAP1_N"/>
</dbReference>
<feature type="compositionally biased region" description="Basic and acidic residues" evidence="2">
    <location>
        <begin position="1"/>
        <end position="16"/>
    </location>
</feature>
<dbReference type="InterPro" id="IPR013929">
    <property type="entry name" value="RPAP1_C"/>
</dbReference>
<feature type="compositionally biased region" description="Polar residues" evidence="2">
    <location>
        <begin position="1330"/>
        <end position="1346"/>
    </location>
</feature>
<dbReference type="EMBL" id="LGRX02008725">
    <property type="protein sequence ID" value="KAK3272913.1"/>
    <property type="molecule type" value="Genomic_DNA"/>
</dbReference>
<evidence type="ECO:0000313" key="5">
    <source>
        <dbReference type="EMBL" id="KAK3272913.1"/>
    </source>
</evidence>
<feature type="region of interest" description="Disordered" evidence="2">
    <location>
        <begin position="1"/>
        <end position="195"/>
    </location>
</feature>
<evidence type="ECO:0000256" key="2">
    <source>
        <dbReference type="SAM" id="MobiDB-lite"/>
    </source>
</evidence>
<feature type="compositionally biased region" description="Low complexity" evidence="2">
    <location>
        <begin position="168"/>
        <end position="195"/>
    </location>
</feature>
<feature type="compositionally biased region" description="Low complexity" evidence="2">
    <location>
        <begin position="41"/>
        <end position="51"/>
    </location>
</feature>
<proteinExistence type="inferred from homology"/>
<protein>
    <recommendedName>
        <fullName evidence="7">RNA polymerase II-associated protein 1 N-terminal domain-containing protein</fullName>
    </recommendedName>
</protein>
<dbReference type="Proteomes" id="UP001190700">
    <property type="component" value="Unassembled WGS sequence"/>
</dbReference>
<accession>A0AAE0L5J9</accession>
<name>A0AAE0L5J9_9CHLO</name>
<evidence type="ECO:0000313" key="6">
    <source>
        <dbReference type="Proteomes" id="UP001190700"/>
    </source>
</evidence>
<dbReference type="Pfam" id="PF08621">
    <property type="entry name" value="RPAP1_N"/>
    <property type="match status" value="1"/>
</dbReference>
<keyword evidence="6" id="KW-1185">Reference proteome</keyword>
<gene>
    <name evidence="5" type="ORF">CYMTET_18822</name>
</gene>
<evidence type="ECO:0008006" key="7">
    <source>
        <dbReference type="Google" id="ProtNLM"/>
    </source>
</evidence>
<comment type="similarity">
    <text evidence="1">Belongs to the RPAP1 family.</text>
</comment>
<dbReference type="Pfam" id="PF08620">
    <property type="entry name" value="RPAP1_C"/>
    <property type="match status" value="1"/>
</dbReference>
<evidence type="ECO:0000259" key="3">
    <source>
        <dbReference type="Pfam" id="PF08620"/>
    </source>
</evidence>
<sequence length="1352" mass="141445">MIRREREARDEDKLLELQKQFTSGQVSPAAAVVRRVPKDPPTSTAASSSTPEQEPIHSKGRLKIFQGVASQKDEEEPPQEAGVGDGATNETGPEAEEPPARTVGKVLERPTVAALPPSAPTVGKLSFPAPMHRSMAPWRQRKPPAPTPGTRDKKPRTSVIPPCDLRDAAAAPASSTAASRSSTSAALAGAGAASLDPGVAASKAMQDKEQEAVRAEVDRRLANMSLGEIEDAQSELASRFSADKIAMLRKRGATKRYGAAAAGGLPAAAGTSQPEVSEEPPLAAAALQDTGLCKSALPPPMLPKGEAQRRRGASETRFDMDGQLVSAAGDEALQAVEVNMRDPVRFGGEHVAKGYTLIEMAELVRSSIPQQRMAALRMLSAALARIRQGVRDAPERWALIWVYALREAQLPLVLRHALDDRHDTVISAAATAMSALILPAQVEPMIEALQLPPGSGSPSILPLAAAYREAGKAAWEKASDGNTDPVVTLLGAELLPRVRYLLEVAAIPGSVEPLVEVLVRCARQDQASATKMADCPRLLDMLYTEFVEELTAAEDSTLAGGSAAQRRSPEMRREYRSAAARALLVLRLVAELGGRRCADAVSRTGAVRAAASLVAAYASTGWETGASVPTEALRLWASAAAAGCVVPAFDDFFAPFCRNLPVPSTRPAAGAEPAGEVSAERWAETQETYRLLSALALPLPTASGGPSDRMAALGVRCAGAIMEMALTWLSTELVDHMTSLADGARQAAVCGALAAVLHFLTALCPRIGPPGVSVIQKHLLQSGLFPCQAQPAPAATSSCAWLSWLQQKACRSPSDEPAPGEGGLPLTGSALSCLTGCLQLLNAAAGATAEDEHCIAALQMAGDQLGKQVSRSLGSALVEDALDAEGGWGMVGAGWGASAASWVRPLELDFPWVHFQRLRLRAVGAALQGAMRHWSGEEGAAGSKTDMLSMAEALDICQAVVATASPGDEHVAGSAVLWTMLLPQMLQCIVKHADTAVRTINPRAAAAVGLLCAGDQQPGAMGACLPSDEEGATALGHALWENFALRLGLAASPGSGVVIGSRLPAPPGWALQALHGAGGNARLQGVRHPAWKRVAGGLALMAALRHCGSRLAAQQSFAERHRAITEVFLDDDVDLAQHPSVRPLLVHLHLSLCHASASAAVTDGAATVAPSVPGGEAGWSHMPAQRVQDVIVRFAATSYGDELFSHVLASLLSPGTPLDLRLALWRALADEAVLHLLPPPRVLAATGMLAVLRETGRSSWSELHEAYMDSLTTGSLDRSLSDGDPLTRRSWRRALGGESGGGGLSGEARRGSIAAELAVRAVADFLFQDSTSSEAPTAEPVSSKSTPAELKR</sequence>
<evidence type="ECO:0000259" key="4">
    <source>
        <dbReference type="Pfam" id="PF08621"/>
    </source>
</evidence>
<organism evidence="5 6">
    <name type="scientific">Cymbomonas tetramitiformis</name>
    <dbReference type="NCBI Taxonomy" id="36881"/>
    <lineage>
        <taxon>Eukaryota</taxon>
        <taxon>Viridiplantae</taxon>
        <taxon>Chlorophyta</taxon>
        <taxon>Pyramimonadophyceae</taxon>
        <taxon>Pyramimonadales</taxon>
        <taxon>Pyramimonadaceae</taxon>
        <taxon>Cymbomonas</taxon>
    </lineage>
</organism>
<reference evidence="5 6" key="1">
    <citation type="journal article" date="2015" name="Genome Biol. Evol.">
        <title>Comparative Genomics of a Bacterivorous Green Alga Reveals Evolutionary Causalities and Consequences of Phago-Mixotrophic Mode of Nutrition.</title>
        <authorList>
            <person name="Burns J.A."/>
            <person name="Paasch A."/>
            <person name="Narechania A."/>
            <person name="Kim E."/>
        </authorList>
    </citation>
    <scope>NUCLEOTIDE SEQUENCE [LARGE SCALE GENOMIC DNA]</scope>
    <source>
        <strain evidence="5 6">PLY_AMNH</strain>
    </source>
</reference>
<dbReference type="PANTHER" id="PTHR47605:SF2">
    <property type="entry name" value="TRANSCRIPTIONAL ELONGATION REGULATOR MINIYO"/>
    <property type="match status" value="1"/>
</dbReference>
<comment type="caution">
    <text evidence="5">The sequence shown here is derived from an EMBL/GenBank/DDBJ whole genome shotgun (WGS) entry which is preliminary data.</text>
</comment>